<evidence type="ECO:0000256" key="3">
    <source>
        <dbReference type="ARBA" id="ARBA00022475"/>
    </source>
</evidence>
<dbReference type="AlphaFoldDB" id="A0A133NA10"/>
<accession>A0A133NA10</accession>
<dbReference type="GO" id="GO:0022857">
    <property type="term" value="F:transmembrane transporter activity"/>
    <property type="evidence" value="ECO:0007669"/>
    <property type="project" value="InterPro"/>
</dbReference>
<keyword evidence="4 7" id="KW-0812">Transmembrane</keyword>
<organism evidence="9 10">
    <name type="scientific">Fusobacterium equinum</name>
    <dbReference type="NCBI Taxonomy" id="134605"/>
    <lineage>
        <taxon>Bacteria</taxon>
        <taxon>Fusobacteriati</taxon>
        <taxon>Fusobacteriota</taxon>
        <taxon>Fusobacteriia</taxon>
        <taxon>Fusobacteriales</taxon>
        <taxon>Fusobacteriaceae</taxon>
        <taxon>Fusobacterium</taxon>
    </lineage>
</organism>
<comment type="subcellular location">
    <subcellularLocation>
        <location evidence="1">Cell membrane</location>
        <topology evidence="1">Single-pass membrane protein</topology>
    </subcellularLocation>
    <subcellularLocation>
        <location evidence="7">Cell membrane</location>
        <topology evidence="7">Single-pass type II membrane protein</topology>
    </subcellularLocation>
</comment>
<evidence type="ECO:0000256" key="4">
    <source>
        <dbReference type="ARBA" id="ARBA00022692"/>
    </source>
</evidence>
<dbReference type="Gene3D" id="3.30.420.270">
    <property type="match status" value="1"/>
</dbReference>
<comment type="similarity">
    <text evidence="2 7">Belongs to the ExbD/TolR family.</text>
</comment>
<reference evidence="10" key="1">
    <citation type="submission" date="2016-01" db="EMBL/GenBank/DDBJ databases">
        <authorList>
            <person name="Mitreva M."/>
            <person name="Pepin K.H."/>
            <person name="Mihindukulasuriya K.A."/>
            <person name="Fulton R."/>
            <person name="Fronick C."/>
            <person name="O'Laughlin M."/>
            <person name="Miner T."/>
            <person name="Herter B."/>
            <person name="Rosa B.A."/>
            <person name="Cordes M."/>
            <person name="Tomlinson C."/>
            <person name="Wollam A."/>
            <person name="Palsikar V.B."/>
            <person name="Mardis E.R."/>
            <person name="Wilson R.K."/>
        </authorList>
    </citation>
    <scope>NUCLEOTIDE SEQUENCE [LARGE SCALE GENOMIC DNA]</scope>
    <source>
        <strain evidence="10">CMW8396</strain>
    </source>
</reference>
<dbReference type="STRING" id="134605.HMPREF3206_01595"/>
<dbReference type="RefSeq" id="WP_035501233.1">
    <property type="nucleotide sequence ID" value="NZ_KQ956568.1"/>
</dbReference>
<keyword evidence="7" id="KW-0653">Protein transport</keyword>
<evidence type="ECO:0000256" key="8">
    <source>
        <dbReference type="SAM" id="Phobius"/>
    </source>
</evidence>
<feature type="transmembrane region" description="Helical" evidence="8">
    <location>
        <begin position="21"/>
        <end position="38"/>
    </location>
</feature>
<evidence type="ECO:0000313" key="10">
    <source>
        <dbReference type="Proteomes" id="UP000070617"/>
    </source>
</evidence>
<dbReference type="GO" id="GO:0015031">
    <property type="term" value="P:protein transport"/>
    <property type="evidence" value="ECO:0007669"/>
    <property type="project" value="UniProtKB-KW"/>
</dbReference>
<evidence type="ECO:0000256" key="7">
    <source>
        <dbReference type="RuleBase" id="RU003879"/>
    </source>
</evidence>
<dbReference type="Pfam" id="PF02472">
    <property type="entry name" value="ExbD"/>
    <property type="match status" value="1"/>
</dbReference>
<keyword evidence="6 8" id="KW-0472">Membrane</keyword>
<dbReference type="Proteomes" id="UP000070617">
    <property type="component" value="Unassembled WGS sequence"/>
</dbReference>
<evidence type="ECO:0000256" key="5">
    <source>
        <dbReference type="ARBA" id="ARBA00022989"/>
    </source>
</evidence>
<name>A0A133NA10_9FUSO</name>
<gene>
    <name evidence="9" type="ORF">HMPREF3206_01595</name>
</gene>
<keyword evidence="10" id="KW-1185">Reference proteome</keyword>
<evidence type="ECO:0000256" key="2">
    <source>
        <dbReference type="ARBA" id="ARBA00005811"/>
    </source>
</evidence>
<sequence length="144" mass="16277">MKLERNKRRGAGELALEMTPMIDVVFLLLIFFMLATTFDDKAGIKIDLPKSAIREEKVVHKLQLFADKDKNLYLLYEEAGKETRLSISQEELEGKLQEQLQRAEDKNLVISADQSLSHGYIVELMSSAKKAGATGLNIDTSYQK</sequence>
<proteinExistence type="inferred from homology"/>
<evidence type="ECO:0000256" key="1">
    <source>
        <dbReference type="ARBA" id="ARBA00004162"/>
    </source>
</evidence>
<keyword evidence="5 8" id="KW-1133">Transmembrane helix</keyword>
<keyword evidence="7" id="KW-0813">Transport</keyword>
<evidence type="ECO:0000313" key="9">
    <source>
        <dbReference type="EMBL" id="KXA13137.1"/>
    </source>
</evidence>
<dbReference type="InterPro" id="IPR003400">
    <property type="entry name" value="ExbD"/>
</dbReference>
<evidence type="ECO:0000256" key="6">
    <source>
        <dbReference type="ARBA" id="ARBA00023136"/>
    </source>
</evidence>
<keyword evidence="3" id="KW-1003">Cell membrane</keyword>
<protein>
    <submittedName>
        <fullName evidence="9">Transport energizing protein, ExbD/TolR family</fullName>
    </submittedName>
</protein>
<dbReference type="PATRIC" id="fig|134605.3.peg.1574"/>
<comment type="caution">
    <text evidence="9">The sequence shown here is derived from an EMBL/GenBank/DDBJ whole genome shotgun (WGS) entry which is preliminary data.</text>
</comment>
<dbReference type="PANTHER" id="PTHR30558:SF3">
    <property type="entry name" value="BIOPOLYMER TRANSPORT PROTEIN EXBD-RELATED"/>
    <property type="match status" value="1"/>
</dbReference>
<dbReference type="PANTHER" id="PTHR30558">
    <property type="entry name" value="EXBD MEMBRANE COMPONENT OF PMF-DRIVEN MACROMOLECULE IMPORT SYSTEM"/>
    <property type="match status" value="1"/>
</dbReference>
<dbReference type="GO" id="GO:0005886">
    <property type="term" value="C:plasma membrane"/>
    <property type="evidence" value="ECO:0007669"/>
    <property type="project" value="UniProtKB-SubCell"/>
</dbReference>
<dbReference type="EMBL" id="LRPX01000083">
    <property type="protein sequence ID" value="KXA13137.1"/>
    <property type="molecule type" value="Genomic_DNA"/>
</dbReference>